<dbReference type="AlphaFoldDB" id="A0A8S1NXK3"/>
<organism evidence="1 2">
    <name type="scientific">Paramecium primaurelia</name>
    <dbReference type="NCBI Taxonomy" id="5886"/>
    <lineage>
        <taxon>Eukaryota</taxon>
        <taxon>Sar</taxon>
        <taxon>Alveolata</taxon>
        <taxon>Ciliophora</taxon>
        <taxon>Intramacronucleata</taxon>
        <taxon>Oligohymenophorea</taxon>
        <taxon>Peniculida</taxon>
        <taxon>Parameciidae</taxon>
        <taxon>Paramecium</taxon>
    </lineage>
</organism>
<accession>A0A8S1NXK3</accession>
<dbReference type="OMA" id="QISIIND"/>
<protein>
    <submittedName>
        <fullName evidence="1">Uncharacterized protein</fullName>
    </submittedName>
</protein>
<reference evidence="1" key="1">
    <citation type="submission" date="2021-01" db="EMBL/GenBank/DDBJ databases">
        <authorList>
            <consortium name="Genoscope - CEA"/>
            <person name="William W."/>
        </authorList>
    </citation>
    <scope>NUCLEOTIDE SEQUENCE</scope>
</reference>
<dbReference type="InterPro" id="IPR006212">
    <property type="entry name" value="Furin_repeat"/>
</dbReference>
<evidence type="ECO:0000313" key="1">
    <source>
        <dbReference type="EMBL" id="CAD8095071.1"/>
    </source>
</evidence>
<sequence length="198" mass="22365">MSTAQNLVQNAYWGVSSFNLYVAKCSVGCEVCTGDITSQCIKCVKKFGLQKSKCIPAPPLECSYVRINQVVGLIVNLINPFQLKIVELDLIMNEIGSKQLFVDDIISSISLQIQVQCQEQKVISSYFRTCDGCESEQFSFYNLCLNQSNIIVYNTIFLQILESEKELLITMSQQKIEIIQISIINDVETEILILKIEI</sequence>
<dbReference type="EMBL" id="CAJJDM010000100">
    <property type="protein sequence ID" value="CAD8095071.1"/>
    <property type="molecule type" value="Genomic_DNA"/>
</dbReference>
<gene>
    <name evidence="1" type="ORF">PPRIM_AZ9-3.1.T0970175</name>
</gene>
<name>A0A8S1NXK3_PARPR</name>
<proteinExistence type="predicted"/>
<dbReference type="CDD" id="cd00064">
    <property type="entry name" value="FU"/>
    <property type="match status" value="1"/>
</dbReference>
<keyword evidence="2" id="KW-1185">Reference proteome</keyword>
<comment type="caution">
    <text evidence="1">The sequence shown here is derived from an EMBL/GenBank/DDBJ whole genome shotgun (WGS) entry which is preliminary data.</text>
</comment>
<dbReference type="Proteomes" id="UP000688137">
    <property type="component" value="Unassembled WGS sequence"/>
</dbReference>
<evidence type="ECO:0000313" key="2">
    <source>
        <dbReference type="Proteomes" id="UP000688137"/>
    </source>
</evidence>